<dbReference type="AlphaFoldDB" id="A0A3N2AW32"/>
<dbReference type="OrthoDB" id="4320047at2"/>
<feature type="transmembrane region" description="Helical" evidence="1">
    <location>
        <begin position="585"/>
        <end position="610"/>
    </location>
</feature>
<gene>
    <name evidence="2" type="ORF">EDD26_2591</name>
</gene>
<reference evidence="2 3" key="1">
    <citation type="submission" date="2018-11" db="EMBL/GenBank/DDBJ databases">
        <title>Sequencing the genomes of 1000 actinobacteria strains.</title>
        <authorList>
            <person name="Klenk H.-P."/>
        </authorList>
    </citation>
    <scope>NUCLEOTIDE SEQUENCE [LARGE SCALE GENOMIC DNA]</scope>
    <source>
        <strain evidence="2 3">DSM 9580</strain>
    </source>
</reference>
<feature type="transmembrane region" description="Helical" evidence="1">
    <location>
        <begin position="428"/>
        <end position="453"/>
    </location>
</feature>
<dbReference type="SUPFAM" id="SSF53474">
    <property type="entry name" value="alpha/beta-Hydrolases"/>
    <property type="match status" value="1"/>
</dbReference>
<feature type="transmembrane region" description="Helical" evidence="1">
    <location>
        <begin position="280"/>
        <end position="300"/>
    </location>
</feature>
<name>A0A3N2AW32_9MICO</name>
<protein>
    <recommendedName>
        <fullName evidence="4">Integral membrane protein</fullName>
    </recommendedName>
</protein>
<keyword evidence="1" id="KW-1133">Transmembrane helix</keyword>
<evidence type="ECO:0000313" key="3">
    <source>
        <dbReference type="Proteomes" id="UP000275456"/>
    </source>
</evidence>
<keyword evidence="3" id="KW-1185">Reference proteome</keyword>
<dbReference type="InterPro" id="IPR029058">
    <property type="entry name" value="AB_hydrolase_fold"/>
</dbReference>
<proteinExistence type="predicted"/>
<feature type="transmembrane region" description="Helical" evidence="1">
    <location>
        <begin position="312"/>
        <end position="336"/>
    </location>
</feature>
<feature type="transmembrane region" description="Helical" evidence="1">
    <location>
        <begin position="199"/>
        <end position="220"/>
    </location>
</feature>
<feature type="transmembrane region" description="Helical" evidence="1">
    <location>
        <begin position="473"/>
        <end position="497"/>
    </location>
</feature>
<dbReference type="Gene3D" id="3.40.50.1820">
    <property type="entry name" value="alpha/beta hydrolase"/>
    <property type="match status" value="1"/>
</dbReference>
<comment type="caution">
    <text evidence="2">The sequence shown here is derived from an EMBL/GenBank/DDBJ whole genome shotgun (WGS) entry which is preliminary data.</text>
</comment>
<feature type="transmembrane region" description="Helical" evidence="1">
    <location>
        <begin position="391"/>
        <end position="407"/>
    </location>
</feature>
<sequence length="855" mass="90442">MSDLVDAAAASEPRVLELRVHGVNNTTPAALLDLPQDDIQCLRGDDKAAFWLAAPRQNPPDRARGHIPAGIRREAYSWGGLVRSQTAKRTASRSIALAFQVLALPFSIGNGAMWTRRLPHDSDTGATRLRANITAAAARLFGFVLTLLFTTTAVTVAVDLIALQCSIGGHCSAWPSDLLGSAVASTPGLAALLTPSRVLALLAIVPVLGVALLVLFARIARMRYDTLHTHETAAGAKAREAMEAAKAKANASAEGSPAAPDRRAVLAQPAFWSNRTTAHLALVHFAAATALTTAQVSWNLVVLDASPGFPAILFWAAVVLLVLSAVAAAILPTMTITPSAPEGPRWSAWLAQGLLVLAMLCFALLLVLLVLPSAPDLSSTDGLAGDELPPLLIITLGGVLALSGVAWRPRGSRAGTAWLGSTPAVFMLLSLTVGVLTSSAVIALTTIVVAGWGGPAALVAGAATRTGLHVPDVFLALGGMIAVALLLSVAVLVTFLIPRKLLADRAKTWLVQDEDDPLRARLERDRRRAAFIHLIEPATGIIATLMAVAIGLALTWVWAGMLWQAPLPGVASGTARVLGIRVADILVLTTWSLTVVGVALAAVVALGVLLRKPGLLAIVWDVTCYLPRTAQPFGPPCYAEHAVPDIAQELDEWLCEHPERRAVLAAHSMGAVIAVSALGLLGATTRDPTVVDRVALLTFGSQLRTYFGRLMPELVGPAVLGTYPARGPRPWKRDPWSMDALDDDRAWDAPPSQPSMTRLGGALLPGDGVPWINLWRLSDYLGFPAVAGRTSLRRGETTYENAIDRYAQEIDRTIDPPVVVTHNDYFRVPAYQDALLELLGGPEIAERVDGGSAAR</sequence>
<dbReference type="RefSeq" id="WP_123698084.1">
    <property type="nucleotide sequence ID" value="NZ_RKHJ01000001.1"/>
</dbReference>
<organism evidence="2 3">
    <name type="scientific">Agrococcus jenensis</name>
    <dbReference type="NCBI Taxonomy" id="46353"/>
    <lineage>
        <taxon>Bacteria</taxon>
        <taxon>Bacillati</taxon>
        <taxon>Actinomycetota</taxon>
        <taxon>Actinomycetes</taxon>
        <taxon>Micrococcales</taxon>
        <taxon>Microbacteriaceae</taxon>
        <taxon>Agrococcus</taxon>
    </lineage>
</organism>
<evidence type="ECO:0000256" key="1">
    <source>
        <dbReference type="SAM" id="Phobius"/>
    </source>
</evidence>
<keyword evidence="1" id="KW-0472">Membrane</keyword>
<feature type="transmembrane region" description="Helical" evidence="1">
    <location>
        <begin position="136"/>
        <end position="162"/>
    </location>
</feature>
<accession>A0A3N2AW32</accession>
<dbReference type="Proteomes" id="UP000275456">
    <property type="component" value="Unassembled WGS sequence"/>
</dbReference>
<feature type="transmembrane region" description="Helical" evidence="1">
    <location>
        <begin position="348"/>
        <end position="371"/>
    </location>
</feature>
<evidence type="ECO:0008006" key="4">
    <source>
        <dbReference type="Google" id="ProtNLM"/>
    </source>
</evidence>
<feature type="transmembrane region" description="Helical" evidence="1">
    <location>
        <begin position="531"/>
        <end position="559"/>
    </location>
</feature>
<keyword evidence="1" id="KW-0812">Transmembrane</keyword>
<dbReference type="EMBL" id="RKHJ01000001">
    <property type="protein sequence ID" value="ROR67185.1"/>
    <property type="molecule type" value="Genomic_DNA"/>
</dbReference>
<evidence type="ECO:0000313" key="2">
    <source>
        <dbReference type="EMBL" id="ROR67185.1"/>
    </source>
</evidence>